<keyword evidence="2" id="KW-0472">Membrane</keyword>
<dbReference type="InterPro" id="IPR001229">
    <property type="entry name" value="Jacalin-like_lectin_dom"/>
</dbReference>
<sequence length="214" mass="23320">MEMEQRRFSWLAVLIIVIVSISVYTSAFLGGVALGRALERNKSPAAFNTAVDDDTHGRSSSVVKKVGPWGGSGGWHDFGLRGFTVPRRLNSITLYHSNNGTIHSLSFDYYIRHKLVQNGPWGQPQSFDSVAVGETVTAVMGTIGHFRDVIEPVITSLTFRTNTGGTYGPYGGSGEHGTRFSMLADKGCIVVGFCGRAGWLVDSIGIYHRKKARH</sequence>
<feature type="transmembrane region" description="Helical" evidence="2">
    <location>
        <begin position="12"/>
        <end position="34"/>
    </location>
</feature>
<keyword evidence="5" id="KW-1185">Reference proteome</keyword>
<organism evidence="4 5">
    <name type="scientific">Leersia perrieri</name>
    <dbReference type="NCBI Taxonomy" id="77586"/>
    <lineage>
        <taxon>Eukaryota</taxon>
        <taxon>Viridiplantae</taxon>
        <taxon>Streptophyta</taxon>
        <taxon>Embryophyta</taxon>
        <taxon>Tracheophyta</taxon>
        <taxon>Spermatophyta</taxon>
        <taxon>Magnoliopsida</taxon>
        <taxon>Liliopsida</taxon>
        <taxon>Poales</taxon>
        <taxon>Poaceae</taxon>
        <taxon>BOP clade</taxon>
        <taxon>Oryzoideae</taxon>
        <taxon>Oryzeae</taxon>
        <taxon>Oryzinae</taxon>
        <taxon>Leersia</taxon>
    </lineage>
</organism>
<dbReference type="Gramene" id="LPERR04G00610.1">
    <property type="protein sequence ID" value="LPERR04G00610.1"/>
    <property type="gene ID" value="LPERR04G00610"/>
</dbReference>
<name>A0A0D9W1X3_9ORYZ</name>
<evidence type="ECO:0000313" key="4">
    <source>
        <dbReference type="EnsemblPlants" id="LPERR04G00610.1"/>
    </source>
</evidence>
<dbReference type="EnsemblPlants" id="LPERR04G00610.1">
    <property type="protein sequence ID" value="LPERR04G00610.1"/>
    <property type="gene ID" value="LPERR04G00610"/>
</dbReference>
<dbReference type="SMART" id="SM00915">
    <property type="entry name" value="Jacalin"/>
    <property type="match status" value="1"/>
</dbReference>
<dbReference type="InterPro" id="IPR036404">
    <property type="entry name" value="Jacalin-like_lectin_dom_sf"/>
</dbReference>
<dbReference type="GO" id="GO:0030246">
    <property type="term" value="F:carbohydrate binding"/>
    <property type="evidence" value="ECO:0007669"/>
    <property type="project" value="UniProtKB-KW"/>
</dbReference>
<dbReference type="HOGENOM" id="CLU_078923_1_0_1"/>
<feature type="domain" description="Jacalin-type lectin" evidence="3">
    <location>
        <begin position="63"/>
        <end position="210"/>
    </location>
</feature>
<evidence type="ECO:0000259" key="3">
    <source>
        <dbReference type="PROSITE" id="PS51752"/>
    </source>
</evidence>
<dbReference type="eggNOG" id="ENOG502R593">
    <property type="taxonomic scope" value="Eukaryota"/>
</dbReference>
<dbReference type="PANTHER" id="PTHR46506">
    <property type="entry name" value="OS05G0143600 PROTEIN"/>
    <property type="match status" value="1"/>
</dbReference>
<evidence type="ECO:0000256" key="2">
    <source>
        <dbReference type="SAM" id="Phobius"/>
    </source>
</evidence>
<dbReference type="PROSITE" id="PS51752">
    <property type="entry name" value="JACALIN_LECTIN"/>
    <property type="match status" value="1"/>
</dbReference>
<dbReference type="STRING" id="77586.A0A0D9W1X3"/>
<protein>
    <recommendedName>
        <fullName evidence="3">Jacalin-type lectin domain-containing protein</fullName>
    </recommendedName>
</protein>
<evidence type="ECO:0000313" key="5">
    <source>
        <dbReference type="Proteomes" id="UP000032180"/>
    </source>
</evidence>
<dbReference type="Proteomes" id="UP000032180">
    <property type="component" value="Chromosome 4"/>
</dbReference>
<proteinExistence type="predicted"/>
<dbReference type="SUPFAM" id="SSF51101">
    <property type="entry name" value="Mannose-binding lectins"/>
    <property type="match status" value="1"/>
</dbReference>
<reference evidence="4" key="3">
    <citation type="submission" date="2015-04" db="UniProtKB">
        <authorList>
            <consortium name="EnsemblPlants"/>
        </authorList>
    </citation>
    <scope>IDENTIFICATION</scope>
</reference>
<dbReference type="Pfam" id="PF01419">
    <property type="entry name" value="Jacalin"/>
    <property type="match status" value="1"/>
</dbReference>
<dbReference type="Gene3D" id="2.100.10.30">
    <property type="entry name" value="Jacalin-like lectin domain"/>
    <property type="match status" value="1"/>
</dbReference>
<keyword evidence="2" id="KW-0812">Transmembrane</keyword>
<accession>A0A0D9W1X3</accession>
<reference evidence="5" key="2">
    <citation type="submission" date="2013-12" db="EMBL/GenBank/DDBJ databases">
        <authorList>
            <person name="Yu Y."/>
            <person name="Lee S."/>
            <person name="de Baynast K."/>
            <person name="Wissotski M."/>
            <person name="Liu L."/>
            <person name="Talag J."/>
            <person name="Goicoechea J."/>
            <person name="Angelova A."/>
            <person name="Jetty R."/>
            <person name="Kudrna D."/>
            <person name="Golser W."/>
            <person name="Rivera L."/>
            <person name="Zhang J."/>
            <person name="Wing R."/>
        </authorList>
    </citation>
    <scope>NUCLEOTIDE SEQUENCE</scope>
</reference>
<keyword evidence="2" id="KW-1133">Transmembrane helix</keyword>
<reference evidence="4 5" key="1">
    <citation type="submission" date="2012-08" db="EMBL/GenBank/DDBJ databases">
        <title>Oryza genome evolution.</title>
        <authorList>
            <person name="Wing R.A."/>
        </authorList>
    </citation>
    <scope>NUCLEOTIDE SEQUENCE</scope>
</reference>
<dbReference type="AlphaFoldDB" id="A0A0D9W1X3"/>
<keyword evidence="1" id="KW-0430">Lectin</keyword>
<evidence type="ECO:0000256" key="1">
    <source>
        <dbReference type="ARBA" id="ARBA00022734"/>
    </source>
</evidence>